<dbReference type="EMBL" id="NCKV01017630">
    <property type="protein sequence ID" value="RWS20423.1"/>
    <property type="molecule type" value="Genomic_DNA"/>
</dbReference>
<evidence type="ECO:0000256" key="3">
    <source>
        <dbReference type="ARBA" id="ARBA00022989"/>
    </source>
</evidence>
<dbReference type="AlphaFoldDB" id="A0A443RYK9"/>
<dbReference type="InterPro" id="IPR051100">
    <property type="entry name" value="DnaJ_subfamily_B/C"/>
</dbReference>
<dbReference type="GO" id="GO:0071218">
    <property type="term" value="P:cellular response to misfolded protein"/>
    <property type="evidence" value="ECO:0007669"/>
    <property type="project" value="TreeGrafter"/>
</dbReference>
<dbReference type="OrthoDB" id="442087at2759"/>
<evidence type="ECO:0000313" key="7">
    <source>
        <dbReference type="Proteomes" id="UP000288716"/>
    </source>
</evidence>
<feature type="domain" description="DUF1977" evidence="5">
    <location>
        <begin position="6"/>
        <end position="64"/>
    </location>
</feature>
<dbReference type="GO" id="GO:0005789">
    <property type="term" value="C:endoplasmic reticulum membrane"/>
    <property type="evidence" value="ECO:0007669"/>
    <property type="project" value="TreeGrafter"/>
</dbReference>
<evidence type="ECO:0000256" key="1">
    <source>
        <dbReference type="ARBA" id="ARBA00004167"/>
    </source>
</evidence>
<keyword evidence="7" id="KW-1185">Reference proteome</keyword>
<evidence type="ECO:0000256" key="2">
    <source>
        <dbReference type="ARBA" id="ARBA00022692"/>
    </source>
</evidence>
<proteinExistence type="predicted"/>
<dbReference type="Pfam" id="PF09320">
    <property type="entry name" value="DUF1977"/>
    <property type="match status" value="1"/>
</dbReference>
<dbReference type="Proteomes" id="UP000288716">
    <property type="component" value="Unassembled WGS sequence"/>
</dbReference>
<protein>
    <submittedName>
        <fullName evidence="6">DnaJ subfamily B member 12-like protein</fullName>
    </submittedName>
</protein>
<keyword evidence="2" id="KW-0812">Transmembrane</keyword>
<evidence type="ECO:0000259" key="5">
    <source>
        <dbReference type="Pfam" id="PF09320"/>
    </source>
</evidence>
<comment type="subcellular location">
    <subcellularLocation>
        <location evidence="1">Membrane</location>
        <topology evidence="1">Single-pass membrane protein</topology>
    </subcellularLocation>
</comment>
<dbReference type="PANTHER" id="PTHR43908:SF3">
    <property type="entry name" value="AT29763P-RELATED"/>
    <property type="match status" value="1"/>
</dbReference>
<accession>A0A443RYK9</accession>
<dbReference type="GO" id="GO:0030544">
    <property type="term" value="F:Hsp70 protein binding"/>
    <property type="evidence" value="ECO:0007669"/>
    <property type="project" value="TreeGrafter"/>
</dbReference>
<keyword evidence="4" id="KW-0472">Membrane</keyword>
<organism evidence="6 7">
    <name type="scientific">Leptotrombidium deliense</name>
    <dbReference type="NCBI Taxonomy" id="299467"/>
    <lineage>
        <taxon>Eukaryota</taxon>
        <taxon>Metazoa</taxon>
        <taxon>Ecdysozoa</taxon>
        <taxon>Arthropoda</taxon>
        <taxon>Chelicerata</taxon>
        <taxon>Arachnida</taxon>
        <taxon>Acari</taxon>
        <taxon>Acariformes</taxon>
        <taxon>Trombidiformes</taxon>
        <taxon>Prostigmata</taxon>
        <taxon>Anystina</taxon>
        <taxon>Parasitengona</taxon>
        <taxon>Trombiculoidea</taxon>
        <taxon>Trombiculidae</taxon>
        <taxon>Leptotrombidium</taxon>
    </lineage>
</organism>
<dbReference type="PANTHER" id="PTHR43908">
    <property type="entry name" value="AT29763P-RELATED"/>
    <property type="match status" value="1"/>
</dbReference>
<comment type="caution">
    <text evidence="6">The sequence shown here is derived from an EMBL/GenBank/DDBJ whole genome shotgun (WGS) entry which is preliminary data.</text>
</comment>
<reference evidence="6 7" key="1">
    <citation type="journal article" date="2018" name="Gigascience">
        <title>Genomes of trombidid mites reveal novel predicted allergens and laterally-transferred genes associated with secondary metabolism.</title>
        <authorList>
            <person name="Dong X."/>
            <person name="Chaisiri K."/>
            <person name="Xia D."/>
            <person name="Armstrong S.D."/>
            <person name="Fang Y."/>
            <person name="Donnelly M.J."/>
            <person name="Kadowaki T."/>
            <person name="McGarry J.W."/>
            <person name="Darby A.C."/>
            <person name="Makepeace B.L."/>
        </authorList>
    </citation>
    <scope>NUCLEOTIDE SEQUENCE [LARGE SCALE GENOMIC DNA]</scope>
    <source>
        <strain evidence="6">UoL-UT</strain>
    </source>
</reference>
<dbReference type="VEuPathDB" id="VectorBase:LDEU011617"/>
<dbReference type="InterPro" id="IPR015399">
    <property type="entry name" value="DUF1977_DnaJ-like"/>
</dbReference>
<evidence type="ECO:0000256" key="4">
    <source>
        <dbReference type="ARBA" id="ARBA00023136"/>
    </source>
</evidence>
<name>A0A443RYK9_9ACAR</name>
<sequence>MKDNRGSLHRIEADVEEEYLNNLRTNCYRERSYKEGLMYKARSFRDQELEERAKNMKTPSCLQLTELSRKYASWG</sequence>
<gene>
    <name evidence="6" type="ORF">B4U80_03171</name>
</gene>
<keyword evidence="3" id="KW-1133">Transmembrane helix</keyword>
<evidence type="ECO:0000313" key="6">
    <source>
        <dbReference type="EMBL" id="RWS20423.1"/>
    </source>
</evidence>
<dbReference type="STRING" id="299467.A0A443RYK9"/>